<feature type="chain" id="PRO_5016278317" description="Tail fiber domain-containing protein" evidence="2">
    <location>
        <begin position="23"/>
        <end position="246"/>
    </location>
</feature>
<gene>
    <name evidence="3" type="ORF">DLJ82_7113</name>
</gene>
<reference evidence="3 4" key="1">
    <citation type="submission" date="2018-07" db="EMBL/GenBank/DDBJ databases">
        <title>Rhizobium leguminosarum strain:ATCC 14479 Genome sequencing and assembly.</title>
        <authorList>
            <person name="Chakraborty R."/>
        </authorList>
    </citation>
    <scope>NUCLEOTIDE SEQUENCE [LARGE SCALE GENOMIC DNA]</scope>
    <source>
        <strain evidence="3 4">ATCC 14479</strain>
        <plasmid evidence="4">Plasmid unnamed4</plasmid>
    </source>
</reference>
<organism evidence="3 4">
    <name type="scientific">Rhizobium leguminosarum</name>
    <dbReference type="NCBI Taxonomy" id="384"/>
    <lineage>
        <taxon>Bacteria</taxon>
        <taxon>Pseudomonadati</taxon>
        <taxon>Pseudomonadota</taxon>
        <taxon>Alphaproteobacteria</taxon>
        <taxon>Hyphomicrobiales</taxon>
        <taxon>Rhizobiaceae</taxon>
        <taxon>Rhizobium/Agrobacterium group</taxon>
        <taxon>Rhizobium</taxon>
    </lineage>
</organism>
<name>A0A2Z4YYM3_RHILE</name>
<geneLocation type="plasmid" evidence="3 4">
    <name>unnamed4</name>
</geneLocation>
<dbReference type="PROSITE" id="PS51257">
    <property type="entry name" value="PROKAR_LIPOPROTEIN"/>
    <property type="match status" value="1"/>
</dbReference>
<evidence type="ECO:0000313" key="3">
    <source>
        <dbReference type="EMBL" id="AXA45083.1"/>
    </source>
</evidence>
<accession>A0A2Z4YYM3</accession>
<evidence type="ECO:0000256" key="1">
    <source>
        <dbReference type="SAM" id="MobiDB-lite"/>
    </source>
</evidence>
<feature type="compositionally biased region" description="Gly residues" evidence="1">
    <location>
        <begin position="98"/>
        <end position="123"/>
    </location>
</feature>
<dbReference type="AlphaFoldDB" id="A0A2Z4YYM3"/>
<feature type="compositionally biased region" description="Gly residues" evidence="1">
    <location>
        <begin position="66"/>
        <end position="80"/>
    </location>
</feature>
<proteinExistence type="predicted"/>
<feature type="region of interest" description="Disordered" evidence="1">
    <location>
        <begin position="41"/>
        <end position="134"/>
    </location>
</feature>
<evidence type="ECO:0000256" key="2">
    <source>
        <dbReference type="SAM" id="SignalP"/>
    </source>
</evidence>
<feature type="compositionally biased region" description="Low complexity" evidence="1">
    <location>
        <begin position="81"/>
        <end position="97"/>
    </location>
</feature>
<sequence length="246" mass="24825">MQGTSKLLIRILLCSTFMAGSAALLQGCVFTPEGKQLFSPRPAVAANQSTPRKRPQATNVAAANGGTFGRGGNDSGGGYSSGSSSSSSSSSGSSSSGSSGGSDPGGSDPGGSDPGGSDPGGSDPGTDPGWGSDRRLKTDIRRLGTSPAGIPVYAFRYIWGGPLFIGTMAQDLLLIRPDAAIQTTSGYYMVNYEKLDIDMISVAEGISLATAGAGATAVALSVDAASKRHRKPPAVFSLQRAVQPAM</sequence>
<evidence type="ECO:0008006" key="5">
    <source>
        <dbReference type="Google" id="ProtNLM"/>
    </source>
</evidence>
<protein>
    <recommendedName>
        <fullName evidence="5">Tail fiber domain-containing protein</fullName>
    </recommendedName>
</protein>
<dbReference type="EMBL" id="CP030764">
    <property type="protein sequence ID" value="AXA45083.1"/>
    <property type="molecule type" value="Genomic_DNA"/>
</dbReference>
<dbReference type="RefSeq" id="WP_112908780.1">
    <property type="nucleotide sequence ID" value="NZ_CP030764.1"/>
</dbReference>
<dbReference type="Proteomes" id="UP000251166">
    <property type="component" value="Plasmid unnamed4"/>
</dbReference>
<evidence type="ECO:0000313" key="4">
    <source>
        <dbReference type="Proteomes" id="UP000251166"/>
    </source>
</evidence>
<keyword evidence="2" id="KW-0732">Signal</keyword>
<keyword evidence="3" id="KW-0614">Plasmid</keyword>
<feature type="compositionally biased region" description="Polar residues" evidence="1">
    <location>
        <begin position="46"/>
        <end position="61"/>
    </location>
</feature>
<feature type="signal peptide" evidence="2">
    <location>
        <begin position="1"/>
        <end position="22"/>
    </location>
</feature>